<accession>A0AAI9T202</accession>
<name>A0AAI9T202_9ASCO</name>
<organism evidence="2 3">
    <name type="scientific">Candida oxycetoniae</name>
    <dbReference type="NCBI Taxonomy" id="497107"/>
    <lineage>
        <taxon>Eukaryota</taxon>
        <taxon>Fungi</taxon>
        <taxon>Dikarya</taxon>
        <taxon>Ascomycota</taxon>
        <taxon>Saccharomycotina</taxon>
        <taxon>Pichiomycetes</taxon>
        <taxon>Debaryomycetaceae</taxon>
        <taxon>Candida/Lodderomyces clade</taxon>
        <taxon>Candida</taxon>
    </lineage>
</organism>
<reference evidence="2" key="1">
    <citation type="journal article" date="2022" name="DNA Res.">
        <title>Genome analysis of five recently described species of the CUG-Ser clade uncovers Candida theae as a new hybrid lineage with pathogenic potential in the Candida parapsilosis species complex.</title>
        <authorList>
            <person name="Mixao V."/>
            <person name="Del Olmo V."/>
            <person name="Hegedusova E."/>
            <person name="Saus E."/>
            <person name="Pryszcz L."/>
            <person name="Cillingova A."/>
            <person name="Nosek J."/>
            <person name="Gabaldon T."/>
        </authorList>
    </citation>
    <scope>NUCLEOTIDE SEQUENCE</scope>
    <source>
        <strain evidence="2">CBS 10844</strain>
    </source>
</reference>
<comment type="caution">
    <text evidence="2">The sequence shown here is derived from an EMBL/GenBank/DDBJ whole genome shotgun (WGS) entry which is preliminary data.</text>
</comment>
<dbReference type="GeneID" id="73378077"/>
<evidence type="ECO:0000313" key="3">
    <source>
        <dbReference type="Proteomes" id="UP001202479"/>
    </source>
</evidence>
<dbReference type="EMBL" id="JAHUZD010000022">
    <property type="protein sequence ID" value="KAI3406615.2"/>
    <property type="molecule type" value="Genomic_DNA"/>
</dbReference>
<keyword evidence="3" id="KW-1185">Reference proteome</keyword>
<gene>
    <name evidence="2" type="ORF">KGF56_000460</name>
</gene>
<proteinExistence type="predicted"/>
<dbReference type="AlphaFoldDB" id="A0AAI9T202"/>
<protein>
    <recommendedName>
        <fullName evidence="4">Rrn9 domain-containing protein</fullName>
    </recommendedName>
</protein>
<feature type="compositionally biased region" description="Basic and acidic residues" evidence="1">
    <location>
        <begin position="145"/>
        <end position="158"/>
    </location>
</feature>
<evidence type="ECO:0000313" key="2">
    <source>
        <dbReference type="EMBL" id="KAI3406615.2"/>
    </source>
</evidence>
<evidence type="ECO:0008006" key="4">
    <source>
        <dbReference type="Google" id="ProtNLM"/>
    </source>
</evidence>
<sequence length="398" mass="46785">MRLHRAIIGYEEMASKTEINQILNSLEQEFIDNLSIHLYSTFLLHRVNCEFPRKIWANWPKSFNDVPIPNVKYVDNLINVYDNEVYEQDIEVENTIFESCLLQYDRVIKPRRKNQKRVKDLEQQEQEQDLEQQEQDLEQQEQDLEQQHQDLEHQEQDLNKPIHEVTYIESLPNAKSALMNCIHALIEFKIHQKIVKMKQEGKIETNLSMTDSGLTGDILVVHSQLANKFDSMLNTLMQSHVPTNQKKKLNDVIRWYDVLQAAMTNDLQSASGSTASTIEMYERLHQRFKDLFENVRNVYEFDDTMDESQRNSIITESGGFNVSSYREYLTNFPRSRGGVGYDSSSPLTMNQKKEVLKKKKIEQNILNIMKLAREQQQQQKQQQSVMLDKESLVKTYTI</sequence>
<feature type="compositionally biased region" description="Acidic residues" evidence="1">
    <location>
        <begin position="123"/>
        <end position="144"/>
    </location>
</feature>
<feature type="region of interest" description="Disordered" evidence="1">
    <location>
        <begin position="119"/>
        <end position="158"/>
    </location>
</feature>
<dbReference type="Proteomes" id="UP001202479">
    <property type="component" value="Unassembled WGS sequence"/>
</dbReference>
<dbReference type="RefSeq" id="XP_049182360.1">
    <property type="nucleotide sequence ID" value="XM_049326038.1"/>
</dbReference>
<evidence type="ECO:0000256" key="1">
    <source>
        <dbReference type="SAM" id="MobiDB-lite"/>
    </source>
</evidence>